<reference evidence="2" key="1">
    <citation type="journal article" date="2022" name="Mol. Ecol. Resour.">
        <title>The genomes of chicory, endive, great burdock and yacon provide insights into Asteraceae palaeo-polyploidization history and plant inulin production.</title>
        <authorList>
            <person name="Fan W."/>
            <person name="Wang S."/>
            <person name="Wang H."/>
            <person name="Wang A."/>
            <person name="Jiang F."/>
            <person name="Liu H."/>
            <person name="Zhao H."/>
            <person name="Xu D."/>
            <person name="Zhang Y."/>
        </authorList>
    </citation>
    <scope>NUCLEOTIDE SEQUENCE [LARGE SCALE GENOMIC DNA]</scope>
    <source>
        <strain evidence="2">cv. Yunnan</strain>
    </source>
</reference>
<accession>A0ACB9A400</accession>
<organism evidence="1 2">
    <name type="scientific">Smallanthus sonchifolius</name>
    <dbReference type="NCBI Taxonomy" id="185202"/>
    <lineage>
        <taxon>Eukaryota</taxon>
        <taxon>Viridiplantae</taxon>
        <taxon>Streptophyta</taxon>
        <taxon>Embryophyta</taxon>
        <taxon>Tracheophyta</taxon>
        <taxon>Spermatophyta</taxon>
        <taxon>Magnoliopsida</taxon>
        <taxon>eudicotyledons</taxon>
        <taxon>Gunneridae</taxon>
        <taxon>Pentapetalae</taxon>
        <taxon>asterids</taxon>
        <taxon>campanulids</taxon>
        <taxon>Asterales</taxon>
        <taxon>Asteraceae</taxon>
        <taxon>Asteroideae</taxon>
        <taxon>Heliantheae alliance</taxon>
        <taxon>Millerieae</taxon>
        <taxon>Smallanthus</taxon>
    </lineage>
</organism>
<protein>
    <submittedName>
        <fullName evidence="1">Uncharacterized protein</fullName>
    </submittedName>
</protein>
<evidence type="ECO:0000313" key="2">
    <source>
        <dbReference type="Proteomes" id="UP001056120"/>
    </source>
</evidence>
<name>A0ACB9A400_9ASTR</name>
<dbReference type="Proteomes" id="UP001056120">
    <property type="component" value="Linkage Group LG25"/>
</dbReference>
<proteinExistence type="predicted"/>
<dbReference type="EMBL" id="CM042042">
    <property type="protein sequence ID" value="KAI3704689.1"/>
    <property type="molecule type" value="Genomic_DNA"/>
</dbReference>
<reference evidence="1 2" key="2">
    <citation type="journal article" date="2022" name="Mol. Ecol. Resour.">
        <title>The genomes of chicory, endive, great burdock and yacon provide insights into Asteraceae paleo-polyploidization history and plant inulin production.</title>
        <authorList>
            <person name="Fan W."/>
            <person name="Wang S."/>
            <person name="Wang H."/>
            <person name="Wang A."/>
            <person name="Jiang F."/>
            <person name="Liu H."/>
            <person name="Zhao H."/>
            <person name="Xu D."/>
            <person name="Zhang Y."/>
        </authorList>
    </citation>
    <scope>NUCLEOTIDE SEQUENCE [LARGE SCALE GENOMIC DNA]</scope>
    <source>
        <strain evidence="2">cv. Yunnan</strain>
        <tissue evidence="1">Leaves</tissue>
    </source>
</reference>
<gene>
    <name evidence="1" type="ORF">L1987_74916</name>
</gene>
<evidence type="ECO:0000313" key="1">
    <source>
        <dbReference type="EMBL" id="KAI3704689.1"/>
    </source>
</evidence>
<comment type="caution">
    <text evidence="1">The sequence shown here is derived from an EMBL/GenBank/DDBJ whole genome shotgun (WGS) entry which is preliminary data.</text>
</comment>
<sequence length="107" mass="10875">MRDGIVIDPLPPPSSSSSSKIHGPIVHPIASQPMTMKMHLKDMAIHLLTIRPAYGPRHVLDVDASFSPGGDGEEGVGSGDGEAVGSGEGEPLDSGGGDKIGASAVEH</sequence>
<keyword evidence="2" id="KW-1185">Reference proteome</keyword>